<dbReference type="PROSITE" id="PS51257">
    <property type="entry name" value="PROKAR_LIPOPROTEIN"/>
    <property type="match status" value="1"/>
</dbReference>
<evidence type="ECO:0000259" key="7">
    <source>
        <dbReference type="Pfam" id="PF00884"/>
    </source>
</evidence>
<protein>
    <recommendedName>
        <fullName evidence="7">Sulfatase N-terminal domain-containing protein</fullName>
    </recommendedName>
</protein>
<comment type="cofactor">
    <cofactor evidence="1">
        <name>Ca(2+)</name>
        <dbReference type="ChEBI" id="CHEBI:29108"/>
    </cofactor>
</comment>
<sequence length="469" mass="53412">MLRRKFLQWSLGSLAIGAAGVGCTPSNKKPNVLFIAIDDLNTWIGCLNHLREGVPSAKTPNIDKLAVQGMLFTNAHTPVPWCMPARNNMLTGLYANQSNIFSDELFRDFLPDIRTLPEHFKDNGYYTLAAGKIFHDTYPQISAWDKYEQFARPASQRRQNPSLNKMAGEGVVDTDTFDWGAIAVDEKELTDAKIADWAVNELARNYEKPFFMGVGFRFPHLPWYLPESYLNKYPLEEISLPWVKEDDLDDVSLAAKKMALANPFSQELKIENSDYYHVVKSDNWKKAVQAYMAAITCVDEHLGRVMAALDEGKHSQNTIVVLWSDNGFHLGEKLHWRKFTLWDQATRIPLILRAPKITTPQSTSNQAVSLVDIYPTLIELCGLTAPNHKLSGESLVPLLKNPALQKKTPAFTTYGKGNDSVVDERWRYIRYADNSEELYDHQTDPHEWFNLSSRTEFQDIKNHLKAFLV</sequence>
<dbReference type="PROSITE" id="PS00149">
    <property type="entry name" value="SULFATASE_2"/>
    <property type="match status" value="1"/>
</dbReference>
<evidence type="ECO:0000256" key="5">
    <source>
        <dbReference type="ARBA" id="ARBA00022801"/>
    </source>
</evidence>
<reference evidence="9" key="1">
    <citation type="journal article" date="2019" name="Int. J. Syst. Evol. Microbiol.">
        <title>The Global Catalogue of Microorganisms (GCM) 10K type strain sequencing project: providing services to taxonomists for standard genome sequencing and annotation.</title>
        <authorList>
            <consortium name="The Broad Institute Genomics Platform"/>
            <consortium name="The Broad Institute Genome Sequencing Center for Infectious Disease"/>
            <person name="Wu L."/>
            <person name="Ma J."/>
        </authorList>
    </citation>
    <scope>NUCLEOTIDE SEQUENCE [LARGE SCALE GENOMIC DNA]</scope>
    <source>
        <strain evidence="9">KCTC 32239</strain>
    </source>
</reference>
<dbReference type="Proteomes" id="UP000619761">
    <property type="component" value="Unassembled WGS sequence"/>
</dbReference>
<evidence type="ECO:0000313" key="9">
    <source>
        <dbReference type="Proteomes" id="UP000619761"/>
    </source>
</evidence>
<dbReference type="Pfam" id="PF00884">
    <property type="entry name" value="Sulfatase"/>
    <property type="match status" value="1"/>
</dbReference>
<evidence type="ECO:0000256" key="3">
    <source>
        <dbReference type="ARBA" id="ARBA00022723"/>
    </source>
</evidence>
<feature type="domain" description="Sulfatase N-terminal" evidence="7">
    <location>
        <begin position="30"/>
        <end position="382"/>
    </location>
</feature>
<dbReference type="CDD" id="cd16030">
    <property type="entry name" value="iduronate-2-sulfatase"/>
    <property type="match status" value="1"/>
</dbReference>
<dbReference type="InterPro" id="IPR035874">
    <property type="entry name" value="IDS"/>
</dbReference>
<gene>
    <name evidence="8" type="ORF">GCM10011613_29110</name>
</gene>
<dbReference type="PANTHER" id="PTHR45953">
    <property type="entry name" value="IDURONATE 2-SULFATASE"/>
    <property type="match status" value="1"/>
</dbReference>
<keyword evidence="9" id="KW-1185">Reference proteome</keyword>
<name>A0ABQ3B7P0_9GAMM</name>
<dbReference type="PANTHER" id="PTHR45953:SF1">
    <property type="entry name" value="IDURONATE 2-SULFATASE"/>
    <property type="match status" value="1"/>
</dbReference>
<comment type="caution">
    <text evidence="8">The sequence shown here is derived from an EMBL/GenBank/DDBJ whole genome shotgun (WGS) entry which is preliminary data.</text>
</comment>
<proteinExistence type="inferred from homology"/>
<evidence type="ECO:0000256" key="1">
    <source>
        <dbReference type="ARBA" id="ARBA00001913"/>
    </source>
</evidence>
<keyword evidence="6" id="KW-0106">Calcium</keyword>
<dbReference type="Gene3D" id="3.40.720.10">
    <property type="entry name" value="Alkaline Phosphatase, subunit A"/>
    <property type="match status" value="1"/>
</dbReference>
<evidence type="ECO:0000256" key="6">
    <source>
        <dbReference type="ARBA" id="ARBA00022837"/>
    </source>
</evidence>
<evidence type="ECO:0000256" key="2">
    <source>
        <dbReference type="ARBA" id="ARBA00008779"/>
    </source>
</evidence>
<keyword evidence="5" id="KW-0378">Hydrolase</keyword>
<dbReference type="InterPro" id="IPR017850">
    <property type="entry name" value="Alkaline_phosphatase_core_sf"/>
</dbReference>
<keyword evidence="4" id="KW-0732">Signal</keyword>
<evidence type="ECO:0000256" key="4">
    <source>
        <dbReference type="ARBA" id="ARBA00022729"/>
    </source>
</evidence>
<dbReference type="EMBL" id="BMYZ01000003">
    <property type="protein sequence ID" value="GGY82489.1"/>
    <property type="molecule type" value="Genomic_DNA"/>
</dbReference>
<keyword evidence="3" id="KW-0479">Metal-binding</keyword>
<accession>A0ABQ3B7P0</accession>
<comment type="similarity">
    <text evidence="2">Belongs to the sulfatase family.</text>
</comment>
<dbReference type="SUPFAM" id="SSF53649">
    <property type="entry name" value="Alkaline phosphatase-like"/>
    <property type="match status" value="1"/>
</dbReference>
<dbReference type="InterPro" id="IPR000917">
    <property type="entry name" value="Sulfatase_N"/>
</dbReference>
<dbReference type="RefSeq" id="WP_189419924.1">
    <property type="nucleotide sequence ID" value="NZ_BMYZ01000003.1"/>
</dbReference>
<organism evidence="8 9">
    <name type="scientific">Cellvibrio zantedeschiae</name>
    <dbReference type="NCBI Taxonomy" id="1237077"/>
    <lineage>
        <taxon>Bacteria</taxon>
        <taxon>Pseudomonadati</taxon>
        <taxon>Pseudomonadota</taxon>
        <taxon>Gammaproteobacteria</taxon>
        <taxon>Cellvibrionales</taxon>
        <taxon>Cellvibrionaceae</taxon>
        <taxon>Cellvibrio</taxon>
    </lineage>
</organism>
<evidence type="ECO:0000313" key="8">
    <source>
        <dbReference type="EMBL" id="GGY82489.1"/>
    </source>
</evidence>
<dbReference type="InterPro" id="IPR024607">
    <property type="entry name" value="Sulfatase_CS"/>
</dbReference>